<accession>S5ZCR9</accession>
<protein>
    <submittedName>
        <fullName evidence="1">Uncharacterized protein</fullName>
    </submittedName>
</protein>
<keyword evidence="2" id="KW-1185">Reference proteome</keyword>
<evidence type="ECO:0000313" key="2">
    <source>
        <dbReference type="Proteomes" id="UP000015543"/>
    </source>
</evidence>
<dbReference type="PATRIC" id="fig|1365176.7.peg.403"/>
<dbReference type="KEGG" id="thb:N186_02020"/>
<reference evidence="1 2" key="1">
    <citation type="journal article" date="2013" name="Genome Announc.">
        <title>Complete Genomic Sequence of 'Thermofilum adornatus' Strain 1910bT, a Hyperthermophilic Anaerobic Organotrophic Crenarchaeon.</title>
        <authorList>
            <person name="Dominova I.N."/>
            <person name="Kublanov I.V."/>
            <person name="Podosokorskaya O.A."/>
            <person name="Derbikova K.S."/>
            <person name="Patrushev M.V."/>
            <person name="Toshchakov S.V."/>
        </authorList>
    </citation>
    <scope>NUCLEOTIDE SEQUENCE [LARGE SCALE GENOMIC DNA]</scope>
    <source>
        <strain evidence="2">1910b</strain>
    </source>
</reference>
<name>S5ZCR9_9CREN</name>
<organism evidence="1 2">
    <name type="scientific">Thermofilum adornatum</name>
    <dbReference type="NCBI Taxonomy" id="1365176"/>
    <lineage>
        <taxon>Archaea</taxon>
        <taxon>Thermoproteota</taxon>
        <taxon>Thermoprotei</taxon>
        <taxon>Thermofilales</taxon>
        <taxon>Thermofilaceae</taxon>
        <taxon>Thermofilum</taxon>
    </lineage>
</organism>
<dbReference type="EMBL" id="CP006646">
    <property type="protein sequence ID" value="AGT34798.1"/>
    <property type="molecule type" value="Genomic_DNA"/>
</dbReference>
<dbReference type="AlphaFoldDB" id="S5ZCR9"/>
<dbReference type="HOGENOM" id="CLU_2949498_0_0_2"/>
<gene>
    <name evidence="1" type="ORF">N186_02020</name>
</gene>
<proteinExistence type="predicted"/>
<sequence>MKFSIHFKFYIFIYLCSDLAICVELGEKATVGRQDEKWVIAKVGIQLGEKSLKLFIIMC</sequence>
<dbReference type="Proteomes" id="UP000015543">
    <property type="component" value="Chromosome"/>
</dbReference>
<evidence type="ECO:0000313" key="1">
    <source>
        <dbReference type="EMBL" id="AGT34798.1"/>
    </source>
</evidence>